<keyword evidence="9" id="KW-0460">Magnesium</keyword>
<evidence type="ECO:0000256" key="11">
    <source>
        <dbReference type="ARBA" id="ARBA00023209"/>
    </source>
</evidence>
<dbReference type="STRING" id="708126.BW727_101533"/>
<evidence type="ECO:0000256" key="6">
    <source>
        <dbReference type="ARBA" id="ARBA00022741"/>
    </source>
</evidence>
<comment type="similarity">
    <text evidence="2">Belongs to the diacylglycerol/lipid kinase family.</text>
</comment>
<dbReference type="Pfam" id="PF00781">
    <property type="entry name" value="DAGK_cat"/>
    <property type="match status" value="1"/>
</dbReference>
<evidence type="ECO:0000313" key="14">
    <source>
        <dbReference type="EMBL" id="AQS53900.1"/>
    </source>
</evidence>
<dbReference type="PROSITE" id="PS50146">
    <property type="entry name" value="DAGK"/>
    <property type="match status" value="1"/>
</dbReference>
<dbReference type="SUPFAM" id="SSF111331">
    <property type="entry name" value="NAD kinase/diacylglycerol kinase-like"/>
    <property type="match status" value="1"/>
</dbReference>
<keyword evidence="10" id="KW-0443">Lipid metabolism</keyword>
<dbReference type="NCBIfam" id="TIGR00147">
    <property type="entry name" value="YegS/Rv2252/BmrU family lipid kinase"/>
    <property type="match status" value="1"/>
</dbReference>
<dbReference type="RefSeq" id="WP_062469925.1">
    <property type="nucleotide sequence ID" value="NZ_BBYN01000015.1"/>
</dbReference>
<dbReference type="InterPro" id="IPR017438">
    <property type="entry name" value="ATP-NAD_kinase_N"/>
</dbReference>
<gene>
    <name evidence="14" type="ORF">BW727_101533</name>
</gene>
<name>A0A1S6IQZ2_9LACT</name>
<evidence type="ECO:0000256" key="12">
    <source>
        <dbReference type="ARBA" id="ARBA00023264"/>
    </source>
</evidence>
<keyword evidence="8" id="KW-0067">ATP-binding</keyword>
<dbReference type="GO" id="GO:0008654">
    <property type="term" value="P:phospholipid biosynthetic process"/>
    <property type="evidence" value="ECO:0007669"/>
    <property type="project" value="UniProtKB-KW"/>
</dbReference>
<dbReference type="SMART" id="SM00046">
    <property type="entry name" value="DAGKc"/>
    <property type="match status" value="1"/>
</dbReference>
<feature type="domain" description="DAGKc" evidence="13">
    <location>
        <begin position="1"/>
        <end position="131"/>
    </location>
</feature>
<dbReference type="Gene3D" id="3.40.50.10330">
    <property type="entry name" value="Probable inorganic polyphosphate/atp-NAD kinase, domain 1"/>
    <property type="match status" value="1"/>
</dbReference>
<proteinExistence type="inferred from homology"/>
<dbReference type="Proteomes" id="UP000188993">
    <property type="component" value="Chromosome"/>
</dbReference>
<dbReference type="EMBL" id="CP019728">
    <property type="protein sequence ID" value="AQS53900.1"/>
    <property type="molecule type" value="Genomic_DNA"/>
</dbReference>
<evidence type="ECO:0000256" key="9">
    <source>
        <dbReference type="ARBA" id="ARBA00022842"/>
    </source>
</evidence>
<keyword evidence="12" id="KW-1208">Phospholipid metabolism</keyword>
<evidence type="ECO:0000256" key="10">
    <source>
        <dbReference type="ARBA" id="ARBA00023098"/>
    </source>
</evidence>
<dbReference type="GO" id="GO:0005524">
    <property type="term" value="F:ATP binding"/>
    <property type="evidence" value="ECO:0007669"/>
    <property type="project" value="UniProtKB-KW"/>
</dbReference>
<dbReference type="GO" id="GO:0046872">
    <property type="term" value="F:metal ion binding"/>
    <property type="evidence" value="ECO:0007669"/>
    <property type="project" value="UniProtKB-KW"/>
</dbReference>
<organism evidence="14 15">
    <name type="scientific">Jeotgalibaca dankookensis</name>
    <dbReference type="NCBI Taxonomy" id="708126"/>
    <lineage>
        <taxon>Bacteria</taxon>
        <taxon>Bacillati</taxon>
        <taxon>Bacillota</taxon>
        <taxon>Bacilli</taxon>
        <taxon>Lactobacillales</taxon>
        <taxon>Carnobacteriaceae</taxon>
        <taxon>Jeotgalibaca</taxon>
    </lineage>
</organism>
<keyword evidence="4 14" id="KW-0808">Transferase</keyword>
<keyword evidence="11" id="KW-0594">Phospholipid biosynthesis</keyword>
<protein>
    <submittedName>
        <fullName evidence="14">Putative lipid kinase</fullName>
        <ecNumber evidence="14">2.7.1.-</ecNumber>
    </submittedName>
</protein>
<dbReference type="InterPro" id="IPR016064">
    <property type="entry name" value="NAD/diacylglycerol_kinase_sf"/>
</dbReference>
<evidence type="ECO:0000256" key="1">
    <source>
        <dbReference type="ARBA" id="ARBA00001946"/>
    </source>
</evidence>
<evidence type="ECO:0000256" key="2">
    <source>
        <dbReference type="ARBA" id="ARBA00005983"/>
    </source>
</evidence>
<accession>A0A1S6IQZ2</accession>
<keyword evidence="15" id="KW-1185">Reference proteome</keyword>
<dbReference type="InterPro" id="IPR045540">
    <property type="entry name" value="YegS/DAGK_C"/>
</dbReference>
<dbReference type="GO" id="GO:0004143">
    <property type="term" value="F:ATP-dependent diacylglycerol kinase activity"/>
    <property type="evidence" value="ECO:0007669"/>
    <property type="project" value="TreeGrafter"/>
</dbReference>
<dbReference type="AlphaFoldDB" id="A0A1S6IQZ2"/>
<evidence type="ECO:0000256" key="3">
    <source>
        <dbReference type="ARBA" id="ARBA00022516"/>
    </source>
</evidence>
<dbReference type="InterPro" id="IPR050187">
    <property type="entry name" value="Lipid_Phosphate_FormReg"/>
</dbReference>
<reference evidence="14 15" key="1">
    <citation type="journal article" date="2014" name="Int. J. Syst. Evol. Microbiol.">
        <title>Jeotgalibaca dankookensis gen. nov., sp. nov., a member of the family Carnobacteriaceae, isolated from seujeot (Korean traditional food).</title>
        <authorList>
            <person name="Lee D.G."/>
            <person name="Trujillo M.E."/>
            <person name="Kang H."/>
            <person name="Ahn T.Y."/>
        </authorList>
    </citation>
    <scope>NUCLEOTIDE SEQUENCE [LARGE SCALE GENOMIC DNA]</scope>
    <source>
        <strain evidence="14 15">EX-07</strain>
    </source>
</reference>
<evidence type="ECO:0000259" key="13">
    <source>
        <dbReference type="PROSITE" id="PS50146"/>
    </source>
</evidence>
<dbReference type="GO" id="GO:0005886">
    <property type="term" value="C:plasma membrane"/>
    <property type="evidence" value="ECO:0007669"/>
    <property type="project" value="TreeGrafter"/>
</dbReference>
<keyword evidence="7 14" id="KW-0418">Kinase</keyword>
<evidence type="ECO:0000256" key="8">
    <source>
        <dbReference type="ARBA" id="ARBA00022840"/>
    </source>
</evidence>
<keyword evidence="5" id="KW-0479">Metal-binding</keyword>
<evidence type="ECO:0000313" key="15">
    <source>
        <dbReference type="Proteomes" id="UP000188993"/>
    </source>
</evidence>
<dbReference type="KEGG" id="jda:BW727_101533"/>
<sequence length="298" mass="32666">MTHALLIVNPTSGDKKAKDYAKDMEATLTEMYDQVTVKHTEKAGDATRFAKQATQDRLTAVFAMGGDGTINETVNGLAEQEYRPVFGFIPMGTVNNLGRSLGISMDPQEAIANLKDSVEKKMDIGKINDRYFIDIVGIGEVPRAVQQVDIEEKTKLGPLAYFIEGAKALGEKKMYDFNIEIDGESIQEVSMVVVMSLSNSIGGFENVLPEASAYDGRLHFMLLKGDKIIDKVSLVPKIFSGQVAEDERIIYRAFEKAHLALTDGTELKTNVDGDEGPALPIDVSVLEHHLTVLVPKSQ</sequence>
<dbReference type="OrthoDB" id="142078at2"/>
<dbReference type="PANTHER" id="PTHR12358">
    <property type="entry name" value="SPHINGOSINE KINASE"/>
    <property type="match status" value="1"/>
</dbReference>
<comment type="cofactor">
    <cofactor evidence="1">
        <name>Mg(2+)</name>
        <dbReference type="ChEBI" id="CHEBI:18420"/>
    </cofactor>
</comment>
<dbReference type="Pfam" id="PF19279">
    <property type="entry name" value="YegS_C"/>
    <property type="match status" value="1"/>
</dbReference>
<dbReference type="InterPro" id="IPR005218">
    <property type="entry name" value="Diacylglycerol/lipid_kinase"/>
</dbReference>
<evidence type="ECO:0000256" key="7">
    <source>
        <dbReference type="ARBA" id="ARBA00022777"/>
    </source>
</evidence>
<dbReference type="PANTHER" id="PTHR12358:SF106">
    <property type="entry name" value="LIPID KINASE YEGS"/>
    <property type="match status" value="1"/>
</dbReference>
<keyword evidence="3" id="KW-0444">Lipid biosynthesis</keyword>
<dbReference type="EC" id="2.7.1.-" evidence="14"/>
<keyword evidence="6" id="KW-0547">Nucleotide-binding</keyword>
<dbReference type="Gene3D" id="2.60.200.40">
    <property type="match status" value="1"/>
</dbReference>
<dbReference type="InterPro" id="IPR001206">
    <property type="entry name" value="Diacylglycerol_kinase_cat_dom"/>
</dbReference>
<evidence type="ECO:0000256" key="5">
    <source>
        <dbReference type="ARBA" id="ARBA00022723"/>
    </source>
</evidence>
<evidence type="ECO:0000256" key="4">
    <source>
        <dbReference type="ARBA" id="ARBA00022679"/>
    </source>
</evidence>